<dbReference type="EMBL" id="JAZHGC010000043">
    <property type="protein sequence ID" value="MEM5291002.1"/>
    <property type="molecule type" value="Genomic_DNA"/>
</dbReference>
<dbReference type="Proteomes" id="UP001494588">
    <property type="component" value="Unassembled WGS sequence"/>
</dbReference>
<comment type="caution">
    <text evidence="2">The sequence shown here is derived from an EMBL/GenBank/DDBJ whole genome shotgun (WGS) entry which is preliminary data.</text>
</comment>
<evidence type="ECO:0000313" key="2">
    <source>
        <dbReference type="EMBL" id="MEM5291002.1"/>
    </source>
</evidence>
<name>A0ABU9QNJ0_9BURK</name>
<feature type="region of interest" description="Disordered" evidence="1">
    <location>
        <begin position="34"/>
        <end position="65"/>
    </location>
</feature>
<reference evidence="2 3" key="1">
    <citation type="submission" date="2024-01" db="EMBL/GenBank/DDBJ databases">
        <title>The diversity of rhizobia nodulating Mimosa spp. in eleven states of Brazil covering several biomes is determined by host plant, location, and edaphic factors.</title>
        <authorList>
            <person name="Rouws L."/>
            <person name="Barauna A."/>
            <person name="Beukes C."/>
            <person name="De Faria S.M."/>
            <person name="Gross E."/>
            <person name="Dos Reis Junior F.B."/>
            <person name="Simon M."/>
            <person name="Maluk M."/>
            <person name="Odee D.W."/>
            <person name="Kenicer G."/>
            <person name="Young J.P.W."/>
            <person name="Reis V.M."/>
            <person name="Zilli J."/>
            <person name="James E.K."/>
        </authorList>
    </citation>
    <scope>NUCLEOTIDE SEQUENCE [LARGE SCALE GENOMIC DNA]</scope>
    <source>
        <strain evidence="2 3">JPY77</strain>
    </source>
</reference>
<accession>A0ABU9QNJ0</accession>
<protein>
    <submittedName>
        <fullName evidence="2">Uncharacterized protein</fullName>
    </submittedName>
</protein>
<evidence type="ECO:0000256" key="1">
    <source>
        <dbReference type="SAM" id="MobiDB-lite"/>
    </source>
</evidence>
<feature type="compositionally biased region" description="Basic residues" evidence="1">
    <location>
        <begin position="56"/>
        <end position="65"/>
    </location>
</feature>
<proteinExistence type="predicted"/>
<gene>
    <name evidence="2" type="ORF">V4C55_35315</name>
</gene>
<dbReference type="RefSeq" id="WP_201659851.1">
    <property type="nucleotide sequence ID" value="NZ_CAJHCS010000037.1"/>
</dbReference>
<organism evidence="2 3">
    <name type="scientific">Paraburkholderia sabiae</name>
    <dbReference type="NCBI Taxonomy" id="273251"/>
    <lineage>
        <taxon>Bacteria</taxon>
        <taxon>Pseudomonadati</taxon>
        <taxon>Pseudomonadota</taxon>
        <taxon>Betaproteobacteria</taxon>
        <taxon>Burkholderiales</taxon>
        <taxon>Burkholderiaceae</taxon>
        <taxon>Paraburkholderia</taxon>
    </lineage>
</organism>
<evidence type="ECO:0000313" key="3">
    <source>
        <dbReference type="Proteomes" id="UP001494588"/>
    </source>
</evidence>
<sequence>MAQLQHADAVSWQAPEVQKRLSFAYFSLPLQRKVGAAPHRGNASKPIRIRGCQQKPKTKKPKHDD</sequence>
<keyword evidence="3" id="KW-1185">Reference proteome</keyword>